<dbReference type="AlphaFoldDB" id="A0A385JLT9"/>
<dbReference type="SUPFAM" id="SSF53756">
    <property type="entry name" value="UDP-Glycosyltransferase/glycogen phosphorylase"/>
    <property type="match status" value="1"/>
</dbReference>
<sequence>MKIVLVGYNPRNIGGIESFSRNLKESVFPELHFLYEYDQKGPFEVNDFIGVCKYNFFNRFLNKISRGLYTKNKIKSYLKSKEFDLILLNTPKYLDIIDDLSKVILIQHTTVDNWWLSEYKFNKSNKLLSLAKKVNKIISLSEEEKKQIINKFHIDKNKI</sequence>
<evidence type="ECO:0000313" key="1">
    <source>
        <dbReference type="EMBL" id="AXY99321.1"/>
    </source>
</evidence>
<protein>
    <submittedName>
        <fullName evidence="1">Gt1</fullName>
    </submittedName>
</protein>
<organism evidence="1">
    <name type="scientific">Proteus vulgaris</name>
    <dbReference type="NCBI Taxonomy" id="585"/>
    <lineage>
        <taxon>Bacteria</taxon>
        <taxon>Pseudomonadati</taxon>
        <taxon>Pseudomonadota</taxon>
        <taxon>Gammaproteobacteria</taxon>
        <taxon>Enterobacterales</taxon>
        <taxon>Morganellaceae</taxon>
        <taxon>Proteus</taxon>
    </lineage>
</organism>
<accession>A0A385JLT9</accession>
<name>A0A385JLT9_PROVU</name>
<reference evidence="1" key="1">
    <citation type="journal article" date="2017" name="PLoS ONE">
        <title>Genetic diversity of the O antigens of Proteus species and the development of a suspension array for molecular serotyping.</title>
        <authorList>
            <person name="Yu X."/>
            <person name="Torzewska A."/>
            <person name="Zhang X."/>
            <person name="Yin Z."/>
            <person name="Drzewiecka D."/>
            <person name="Cao H."/>
            <person name="Liu B."/>
            <person name="Knirel Y.A."/>
            <person name="Rozalski A."/>
            <person name="Wang L."/>
        </authorList>
    </citation>
    <scope>NUCLEOTIDE SEQUENCE</scope>
    <source>
        <strain evidence="1">CCUG 14635</strain>
    </source>
</reference>
<dbReference type="Gene3D" id="3.40.50.2000">
    <property type="entry name" value="Glycogen Phosphorylase B"/>
    <property type="match status" value="1"/>
</dbReference>
<proteinExistence type="predicted"/>
<dbReference type="EMBL" id="KY710685">
    <property type="protein sequence ID" value="AXY99321.1"/>
    <property type="molecule type" value="Genomic_DNA"/>
</dbReference>